<accession>A0A3G1ZL20</accession>
<dbReference type="Proteomes" id="UP000277198">
    <property type="component" value="Segment"/>
</dbReference>
<dbReference type="SMART" id="SM00507">
    <property type="entry name" value="HNHc"/>
    <property type="match status" value="1"/>
</dbReference>
<keyword evidence="5" id="KW-1185">Reference proteome</keyword>
<feature type="region of interest" description="Disordered" evidence="2">
    <location>
        <begin position="76"/>
        <end position="102"/>
    </location>
</feature>
<evidence type="ECO:0000256" key="1">
    <source>
        <dbReference type="PROSITE-ProRule" id="PRU00042"/>
    </source>
</evidence>
<organismHost>
    <name type="scientific">Halobacterium salinarum</name>
    <name type="common">Halobacterium halobium</name>
    <dbReference type="NCBI Taxonomy" id="2242"/>
</organismHost>
<dbReference type="EMBL" id="MK002701">
    <property type="protein sequence ID" value="AYM00343.1"/>
    <property type="molecule type" value="Genomic_DNA"/>
</dbReference>
<dbReference type="GeneID" id="62571657"/>
<dbReference type="PROSITE" id="PS50157">
    <property type="entry name" value="ZINC_FINGER_C2H2_2"/>
    <property type="match status" value="1"/>
</dbReference>
<organism evidence="4 5">
    <name type="scientific">Halobacterium phage phiH</name>
    <name type="common">Bacteriophage phi-H</name>
    <dbReference type="NCBI Taxonomy" id="169684"/>
    <lineage>
        <taxon>Viruses</taxon>
        <taxon>Duplodnaviria</taxon>
        <taxon>Heunggongvirae</taxon>
        <taxon>Uroviricota</taxon>
        <taxon>Caudoviricetes</taxon>
        <taxon>Vertoviridae</taxon>
        <taxon>Myohalovirus</taxon>
        <taxon>Myohalovirus spontanei</taxon>
        <taxon>Myohalovirus phiH</taxon>
    </lineage>
</organism>
<gene>
    <name evidence="4" type="primary">terS</name>
    <name evidence="4" type="ORF">PhiH1_485</name>
</gene>
<sequence length="102" mass="11125">MTDDQPPDGRAGSRQVFWDLHDRDTYACPGCGRDAAEVSSVHIHHRDGNKHNDSRHNLVGLCHLCHLGGRHDLELEDPRLTKPSPSGLGEPTVNAGPPSADF</sequence>
<dbReference type="RefSeq" id="YP_009981807.1">
    <property type="nucleotide sequence ID" value="NC_052650.1"/>
</dbReference>
<dbReference type="InterPro" id="IPR013087">
    <property type="entry name" value="Znf_C2H2_type"/>
</dbReference>
<evidence type="ECO:0000313" key="4">
    <source>
        <dbReference type="EMBL" id="AYM00343.1"/>
    </source>
</evidence>
<dbReference type="KEGG" id="vg:62571657"/>
<proteinExistence type="predicted"/>
<keyword evidence="1" id="KW-0863">Zinc-finger</keyword>
<keyword evidence="1" id="KW-0862">Zinc</keyword>
<evidence type="ECO:0000259" key="3">
    <source>
        <dbReference type="PROSITE" id="PS50157"/>
    </source>
</evidence>
<dbReference type="GO" id="GO:0008270">
    <property type="term" value="F:zinc ion binding"/>
    <property type="evidence" value="ECO:0007669"/>
    <property type="project" value="UniProtKB-KW"/>
</dbReference>
<feature type="domain" description="C2H2-type" evidence="3">
    <location>
        <begin position="26"/>
        <end position="56"/>
    </location>
</feature>
<protein>
    <submittedName>
        <fullName evidence="4">Terminase small subunit</fullName>
    </submittedName>
</protein>
<reference evidence="4 5" key="1">
    <citation type="journal article" date="2018" name="Genes (Basel)">
        <title>Complete Genome Sequence of the Model Halovirus PhiH1 (PhiH1).</title>
        <authorList>
            <person name="Dyall-Smith M."/>
            <person name="Pfeifer F."/>
            <person name="Witte A."/>
            <person name="Oesterhelt D."/>
            <person name="Pfeiffer F."/>
        </authorList>
    </citation>
    <scope>NUCLEOTIDE SEQUENCE [LARGE SCALE GENOMIC DNA]</scope>
    <source>
        <strain evidence="4">Variant phiH1</strain>
    </source>
</reference>
<evidence type="ECO:0000313" key="5">
    <source>
        <dbReference type="Proteomes" id="UP000277198"/>
    </source>
</evidence>
<dbReference type="InterPro" id="IPR003615">
    <property type="entry name" value="HNH_nuc"/>
</dbReference>
<name>A0A3G1ZL20_BPPHH</name>
<evidence type="ECO:0000256" key="2">
    <source>
        <dbReference type="SAM" id="MobiDB-lite"/>
    </source>
</evidence>
<dbReference type="CDD" id="cd00085">
    <property type="entry name" value="HNHc"/>
    <property type="match status" value="1"/>
</dbReference>
<keyword evidence="1" id="KW-0479">Metal-binding</keyword>